<comment type="catalytic activity">
    <reaction evidence="1">
        <text>Acts on substrates that are at least partially unfolded. The cleavage site P1 residue is normally between a pair of hydrophobic residues, such as Val-|-Val.</text>
        <dbReference type="EC" id="3.4.21.107"/>
    </reaction>
</comment>
<evidence type="ECO:0000256" key="15">
    <source>
        <dbReference type="PIRSR" id="PIRSR611782-2"/>
    </source>
</evidence>
<protein>
    <recommendedName>
        <fullName evidence="5">Probable periplasmic serine endoprotease DegP-like</fullName>
        <ecNumber evidence="4">3.4.21.107</ecNumber>
    </recommendedName>
    <alternativeName>
        <fullName evidence="13">Protease Do</fullName>
    </alternativeName>
</protein>
<dbReference type="FunFam" id="2.40.10.120:FF:000007">
    <property type="entry name" value="Periplasmic serine endoprotease DegP-like"/>
    <property type="match status" value="1"/>
</dbReference>
<dbReference type="NCBIfam" id="TIGR02037">
    <property type="entry name" value="degP_htrA_DO"/>
    <property type="match status" value="1"/>
</dbReference>
<feature type="active site" description="Charge relay system" evidence="14">
    <location>
        <position position="222"/>
    </location>
</feature>
<dbReference type="GO" id="GO:0004252">
    <property type="term" value="F:serine-type endopeptidase activity"/>
    <property type="evidence" value="ECO:0007669"/>
    <property type="project" value="InterPro"/>
</dbReference>
<proteinExistence type="inferred from homology"/>
<evidence type="ECO:0000256" key="5">
    <source>
        <dbReference type="ARBA" id="ARBA00013958"/>
    </source>
</evidence>
<dbReference type="CDD" id="cd10839">
    <property type="entry name" value="cpPDZ1_DegP-like"/>
    <property type="match status" value="1"/>
</dbReference>
<evidence type="ECO:0000256" key="4">
    <source>
        <dbReference type="ARBA" id="ARBA00013035"/>
    </source>
</evidence>
<evidence type="ECO:0000256" key="9">
    <source>
        <dbReference type="ARBA" id="ARBA00022764"/>
    </source>
</evidence>
<dbReference type="InterPro" id="IPR001478">
    <property type="entry name" value="PDZ"/>
</dbReference>
<dbReference type="SMART" id="SM00228">
    <property type="entry name" value="PDZ"/>
    <property type="match status" value="2"/>
</dbReference>
<feature type="domain" description="PDZ" evidence="17">
    <location>
        <begin position="266"/>
        <end position="333"/>
    </location>
</feature>
<dbReference type="AlphaFoldDB" id="A4TZ72"/>
<keyword evidence="9" id="KW-0574">Periplasm</keyword>
<feature type="binding site" evidence="15">
    <location>
        <position position="147"/>
    </location>
    <ligand>
        <name>substrate</name>
    </ligand>
</feature>
<reference evidence="18" key="1">
    <citation type="journal article" date="2007" name="J. Bacteriol.">
        <title>Comparative genome analysis of four magnetotactic bacteria reveals a complex set of group-specific genes implicated in magnetosome biomineralization and function.</title>
        <authorList>
            <person name="Richter M."/>
            <person name="Kube M."/>
            <person name="Bazylinski D.A."/>
            <person name="Lombardot T."/>
            <person name="Gloeckner F.O."/>
            <person name="Reinhardt R."/>
            <person name="Schueler D."/>
        </authorList>
    </citation>
    <scope>NUCLEOTIDE SEQUENCE</scope>
    <source>
        <strain evidence="18">MSR-1</strain>
    </source>
</reference>
<dbReference type="Pfam" id="PF13365">
    <property type="entry name" value="Trypsin_2"/>
    <property type="match status" value="1"/>
</dbReference>
<dbReference type="Pfam" id="PF17820">
    <property type="entry name" value="PDZ_6"/>
    <property type="match status" value="1"/>
</dbReference>
<comment type="subcellular location">
    <subcellularLocation>
        <location evidence="2">Periplasm</location>
    </subcellularLocation>
</comment>
<keyword evidence="10" id="KW-0378">Hydrolase</keyword>
<evidence type="ECO:0000256" key="3">
    <source>
        <dbReference type="ARBA" id="ARBA00010541"/>
    </source>
</evidence>
<evidence type="ECO:0000256" key="2">
    <source>
        <dbReference type="ARBA" id="ARBA00004418"/>
    </source>
</evidence>
<dbReference type="EMBL" id="CU459003">
    <property type="protein sequence ID" value="CAM75929.1"/>
    <property type="molecule type" value="Genomic_DNA"/>
</dbReference>
<comment type="similarity">
    <text evidence="3">Belongs to the peptidase S1C family.</text>
</comment>
<dbReference type="GO" id="GO:0042597">
    <property type="term" value="C:periplasmic space"/>
    <property type="evidence" value="ECO:0007669"/>
    <property type="project" value="UniProtKB-SubCell"/>
</dbReference>
<dbReference type="InterPro" id="IPR036034">
    <property type="entry name" value="PDZ_sf"/>
</dbReference>
<dbReference type="Gene3D" id="2.30.42.10">
    <property type="match status" value="2"/>
</dbReference>
<keyword evidence="7 16" id="KW-0732">Signal</keyword>
<dbReference type="GO" id="GO:0006508">
    <property type="term" value="P:proteolysis"/>
    <property type="evidence" value="ECO:0007669"/>
    <property type="project" value="UniProtKB-KW"/>
</dbReference>
<feature type="active site" description="Charge relay system" evidence="14">
    <location>
        <position position="147"/>
    </location>
</feature>
<keyword evidence="11" id="KW-0720">Serine protease</keyword>
<dbReference type="Gene3D" id="2.40.10.120">
    <property type="match status" value="1"/>
</dbReference>
<organism evidence="18">
    <name type="scientific">Magnetospirillum gryphiswaldense</name>
    <dbReference type="NCBI Taxonomy" id="55518"/>
    <lineage>
        <taxon>Bacteria</taxon>
        <taxon>Pseudomonadati</taxon>
        <taxon>Pseudomonadota</taxon>
        <taxon>Alphaproteobacteria</taxon>
        <taxon>Rhodospirillales</taxon>
        <taxon>Rhodospirillaceae</taxon>
        <taxon>Magnetospirillum</taxon>
    </lineage>
</organism>
<dbReference type="SUPFAM" id="SSF50156">
    <property type="entry name" value="PDZ domain-like"/>
    <property type="match status" value="2"/>
</dbReference>
<feature type="active site" description="Charge relay system" evidence="14">
    <location>
        <position position="117"/>
    </location>
</feature>
<sequence length="493" mass="51931">MVPNPMTVSRRLMVCAVTAVAIFAQAAAATAREAPGSFADLAEKLLPAVVNISTTQTIKNPERIPEMPQFPPGSPFEDFFKEFMERQARPDAAPKRATSLGSGFVIDAAGYVVTNNHVIADADEITVTLHDDTTHKATLIGRDSKTDLAVLKIDPGKKTLTAVPFGNSDLSRIGDWVLAIGNPFGLGGTVTAGIVSARARDINAGPYDDFIQTDASINRGNSGGPLFNSAGEVVGINTAIFSPSGGSIGIGFAIPSTLAKPVIDDLKQFGRTRRGWLGVRIQSLDPELAESMGLTESKGALVASVNAGGPAAKANLKPGDVILKFDGRDITEMRKLPRIVAETAIGKKAPVEIWRDGKRVIVDVAVGELPEEPEEVASKSPEKPQTQAQGQVIAGTGLTVSALNPALRERFGLEEDTAGLVVTEVKDGPAAEKGMKPGDVIIEAGNKPVRNPADLTKAVEAAKASSQKFLLLRVENPQALRYVALPLSDGKKK</sequence>
<evidence type="ECO:0000256" key="6">
    <source>
        <dbReference type="ARBA" id="ARBA00022670"/>
    </source>
</evidence>
<dbReference type="InterPro" id="IPR041489">
    <property type="entry name" value="PDZ_6"/>
</dbReference>
<evidence type="ECO:0000259" key="17">
    <source>
        <dbReference type="PROSITE" id="PS50106"/>
    </source>
</evidence>
<dbReference type="PANTHER" id="PTHR43343:SF3">
    <property type="entry name" value="PROTEASE DO-LIKE 8, CHLOROPLASTIC"/>
    <property type="match status" value="1"/>
</dbReference>
<dbReference type="PANTHER" id="PTHR43343">
    <property type="entry name" value="PEPTIDASE S12"/>
    <property type="match status" value="1"/>
</dbReference>
<evidence type="ECO:0000256" key="8">
    <source>
        <dbReference type="ARBA" id="ARBA00022737"/>
    </source>
</evidence>
<dbReference type="InterPro" id="IPR051201">
    <property type="entry name" value="Chloro_Bact_Ser_Proteases"/>
</dbReference>
<evidence type="ECO:0000256" key="14">
    <source>
        <dbReference type="PIRSR" id="PIRSR611782-1"/>
    </source>
</evidence>
<evidence type="ECO:0000313" key="18">
    <source>
        <dbReference type="EMBL" id="CAM75929.1"/>
    </source>
</evidence>
<dbReference type="Pfam" id="PF13180">
    <property type="entry name" value="PDZ_2"/>
    <property type="match status" value="1"/>
</dbReference>
<evidence type="ECO:0000256" key="16">
    <source>
        <dbReference type="SAM" id="SignalP"/>
    </source>
</evidence>
<gene>
    <name evidence="18" type="ORF">MGR_2305</name>
</gene>
<evidence type="ECO:0000256" key="1">
    <source>
        <dbReference type="ARBA" id="ARBA00001772"/>
    </source>
</evidence>
<keyword evidence="6" id="KW-0645">Protease</keyword>
<dbReference type="SUPFAM" id="SSF50494">
    <property type="entry name" value="Trypsin-like serine proteases"/>
    <property type="match status" value="1"/>
</dbReference>
<feature type="binding site" evidence="15">
    <location>
        <begin position="220"/>
        <end position="222"/>
    </location>
    <ligand>
        <name>substrate</name>
    </ligand>
</feature>
<dbReference type="InterPro" id="IPR009003">
    <property type="entry name" value="Peptidase_S1_PA"/>
</dbReference>
<evidence type="ECO:0000256" key="12">
    <source>
        <dbReference type="ARBA" id="ARBA00023016"/>
    </source>
</evidence>
<keyword evidence="12" id="KW-0346">Stress response</keyword>
<dbReference type="PRINTS" id="PR00834">
    <property type="entry name" value="PROTEASES2C"/>
</dbReference>
<feature type="binding site" evidence="15">
    <location>
        <position position="117"/>
    </location>
    <ligand>
        <name>substrate</name>
    </ligand>
</feature>
<accession>A4TZ72</accession>
<evidence type="ECO:0000256" key="13">
    <source>
        <dbReference type="ARBA" id="ARBA00032850"/>
    </source>
</evidence>
<name>A4TZ72_9PROT</name>
<dbReference type="PROSITE" id="PS50106">
    <property type="entry name" value="PDZ"/>
    <property type="match status" value="2"/>
</dbReference>
<feature type="chain" id="PRO_5038631730" description="Probable periplasmic serine endoprotease DegP-like" evidence="16">
    <location>
        <begin position="27"/>
        <end position="493"/>
    </location>
</feature>
<evidence type="ECO:0000256" key="7">
    <source>
        <dbReference type="ARBA" id="ARBA00022729"/>
    </source>
</evidence>
<evidence type="ECO:0000256" key="11">
    <source>
        <dbReference type="ARBA" id="ARBA00022825"/>
    </source>
</evidence>
<evidence type="ECO:0000256" key="10">
    <source>
        <dbReference type="ARBA" id="ARBA00022801"/>
    </source>
</evidence>
<dbReference type="InterPro" id="IPR001940">
    <property type="entry name" value="Peptidase_S1C"/>
</dbReference>
<feature type="signal peptide" evidence="16">
    <location>
        <begin position="1"/>
        <end position="26"/>
    </location>
</feature>
<feature type="domain" description="PDZ" evidence="17">
    <location>
        <begin position="397"/>
        <end position="477"/>
    </location>
</feature>
<keyword evidence="8" id="KW-0677">Repeat</keyword>
<dbReference type="InterPro" id="IPR011782">
    <property type="entry name" value="Pept_S1C_Do"/>
</dbReference>
<dbReference type="EC" id="3.4.21.107" evidence="4"/>